<dbReference type="GO" id="GO:0003676">
    <property type="term" value="F:nucleic acid binding"/>
    <property type="evidence" value="ECO:0007669"/>
    <property type="project" value="InterPro"/>
</dbReference>
<dbReference type="EMBL" id="VSLA01000027">
    <property type="protein sequence ID" value="TYC84064.1"/>
    <property type="molecule type" value="Genomic_DNA"/>
</dbReference>
<dbReference type="Proteomes" id="UP000322619">
    <property type="component" value="Unassembled WGS sequence"/>
</dbReference>
<accession>A0A5D0WJ96</accession>
<reference evidence="2 3" key="1">
    <citation type="submission" date="2019-08" db="EMBL/GenBank/DDBJ databases">
        <title>Isolation and enrichment of carboxydotrophic bacteria from anaerobic sludge for the production of bio-based chemicals from syngas.</title>
        <authorList>
            <person name="Antares A.L."/>
            <person name="Moreira J."/>
            <person name="Diender M."/>
            <person name="Parshina S.N."/>
            <person name="Stams A.J.M."/>
            <person name="Alves M."/>
            <person name="Alves J.I."/>
            <person name="Sousa D.Z."/>
        </authorList>
    </citation>
    <scope>NUCLEOTIDE SEQUENCE [LARGE SCALE GENOMIC DNA]</scope>
    <source>
        <strain evidence="2 3">JM</strain>
    </source>
</reference>
<dbReference type="RefSeq" id="WP_148638270.1">
    <property type="nucleotide sequence ID" value="NZ_JAYFRG010000013.1"/>
</dbReference>
<evidence type="ECO:0000313" key="2">
    <source>
        <dbReference type="EMBL" id="TYC84064.1"/>
    </source>
</evidence>
<evidence type="ECO:0000313" key="3">
    <source>
        <dbReference type="Proteomes" id="UP000322619"/>
    </source>
</evidence>
<organism evidence="2 3">
    <name type="scientific">Acetobacterium wieringae</name>
    <dbReference type="NCBI Taxonomy" id="52694"/>
    <lineage>
        <taxon>Bacteria</taxon>
        <taxon>Bacillati</taxon>
        <taxon>Bacillota</taxon>
        <taxon>Clostridia</taxon>
        <taxon>Eubacteriales</taxon>
        <taxon>Eubacteriaceae</taxon>
        <taxon>Acetobacterium</taxon>
    </lineage>
</organism>
<comment type="caution">
    <text evidence="2">The sequence shown here is derived from an EMBL/GenBank/DDBJ whole genome shotgun (WGS) entry which is preliminary data.</text>
</comment>
<proteinExistence type="predicted"/>
<dbReference type="Pfam" id="PF14088">
    <property type="entry name" value="DUF4268"/>
    <property type="match status" value="1"/>
</dbReference>
<feature type="domain" description="DUF4268" evidence="1">
    <location>
        <begin position="228"/>
        <end position="366"/>
    </location>
</feature>
<dbReference type="InterPro" id="IPR025364">
    <property type="entry name" value="DUF4268"/>
</dbReference>
<evidence type="ECO:0000259" key="1">
    <source>
        <dbReference type="Pfam" id="PF14088"/>
    </source>
</evidence>
<dbReference type="AlphaFoldDB" id="A0A5D0WJ96"/>
<dbReference type="Gene3D" id="3.40.1350.10">
    <property type="match status" value="1"/>
</dbReference>
<sequence>MYLVNRENKQSKKIEPVTFTSLGLKEREDLQEWIVREPLILGEELLIIQKEFAGFSDTNERLDLLAIDRKGELVIIENKLDDSGKDVTWQAMKYASYCSTLGKEGIRKIYQDYLNKTEPGIAAEDRICDFLNKSDFDEVQLNHDLAQRIILVAREFRKEVTSTVLWARKFRIQIQCIKVIPYIFEGHLLLDTEQIIPVKDVADIIISLDEKAHDEIATGAEIAERELIRDRFWRELLLQMNTQSSLYIGINTEANHYDHWLSTGAGMGGLSYTFVITKKYAAVELGINKASQEENKAIYDALVINKETIETNFGEALSWQRLDEKKMSRITCILDGVNIFNDDDWPKIKEFLISKMIQFSETMKPYIAKIKPGM</sequence>
<name>A0A5D0WJ96_9FIRM</name>
<gene>
    <name evidence="2" type="ORF">FXB42_13870</name>
</gene>
<dbReference type="InterPro" id="IPR011856">
    <property type="entry name" value="tRNA_endonuc-like_dom_sf"/>
</dbReference>
<protein>
    <submittedName>
        <fullName evidence="2">DUF4268 domain-containing protein</fullName>
    </submittedName>
</protein>